<evidence type="ECO:0000256" key="3">
    <source>
        <dbReference type="ARBA" id="ARBA00023169"/>
    </source>
</evidence>
<dbReference type="InterPro" id="IPR031358">
    <property type="entry name" value="Stealth_CR1"/>
</dbReference>
<dbReference type="OrthoDB" id="9776077at2"/>
<name>A0A2Z4Y1W1_9GAMM</name>
<evidence type="ECO:0000256" key="1">
    <source>
        <dbReference type="ARBA" id="ARBA00007583"/>
    </source>
</evidence>
<sequence>MNNSYEIDVVILWVDGSDEKWREKKNKHDIREHALDENRFQDWGTLKFVLRGIETFMPWVRKIHLVTEGHIPGWLKKSSKLNHITHEMFFKDKSDLPTFNSNAIELNLGWLECLSEHFILFNDDMFVLKPCEKERFFKNGLPVDFFVQSISREGHLYRILKGKPEYNEMLVNNISTINKLYVKQNIKDWQLFSKNYSLLSNLLNLFFKVQSPNKIPWINTYHHPQAHLKSTFIKIWEKEEKFRNTSKKRFRTNKDLTHWLCRFVNLIEGDFYPFEFSDHQSIYYREINDLQKIKDSTTFLCVSDDVTDEFSMLSEALAKYLSKILPKTSSFEKN</sequence>
<dbReference type="PANTHER" id="PTHR24045:SF0">
    <property type="entry name" value="N-ACETYLGLUCOSAMINE-1-PHOSPHOTRANSFERASE SUBUNITS ALPHA_BETA"/>
    <property type="match status" value="1"/>
</dbReference>
<dbReference type="Proteomes" id="UP000251120">
    <property type="component" value="Chromosome"/>
</dbReference>
<comment type="similarity">
    <text evidence="1">Belongs to the stealth family.</text>
</comment>
<organism evidence="6 8">
    <name type="scientific">Francisella adeliensis</name>
    <dbReference type="NCBI Taxonomy" id="2007306"/>
    <lineage>
        <taxon>Bacteria</taxon>
        <taxon>Pseudomonadati</taxon>
        <taxon>Pseudomonadota</taxon>
        <taxon>Gammaproteobacteria</taxon>
        <taxon>Thiotrichales</taxon>
        <taxon>Francisellaceae</taxon>
        <taxon>Francisella</taxon>
    </lineage>
</organism>
<reference evidence="7 9" key="2">
    <citation type="submission" date="2019-08" db="EMBL/GenBank/DDBJ databases">
        <title>Complete genome sequences of Francisella adeliensis (FSC1325 and FSC1326).</title>
        <authorList>
            <person name="Ohrman C."/>
            <person name="Uneklint I."/>
            <person name="Vallesi A."/>
            <person name="Karlsson L."/>
            <person name="Sjodin A."/>
        </authorList>
    </citation>
    <scope>NUCLEOTIDE SEQUENCE [LARGE SCALE GENOMIC DNA]</scope>
    <source>
        <strain evidence="7 9">FSC1325</strain>
    </source>
</reference>
<evidence type="ECO:0000313" key="7">
    <source>
        <dbReference type="EMBL" id="QIW12955.1"/>
    </source>
</evidence>
<keyword evidence="2" id="KW-0808">Transferase</keyword>
<protein>
    <recommendedName>
        <fullName evidence="10">Capsular biosynthesis protein</fullName>
    </recommendedName>
</protein>
<evidence type="ECO:0000313" key="8">
    <source>
        <dbReference type="Proteomes" id="UP000251120"/>
    </source>
</evidence>
<reference evidence="6 8" key="1">
    <citation type="submission" date="2017-06" db="EMBL/GenBank/DDBJ databases">
        <title>Complete genome of Francisella adeliensis.</title>
        <authorList>
            <person name="Vallesi A."/>
            <person name="Sjodin A."/>
        </authorList>
    </citation>
    <scope>NUCLEOTIDE SEQUENCE [LARGE SCALE GENOMIC DNA]</scope>
    <source>
        <strain evidence="6 8">FDC440</strain>
    </source>
</reference>
<dbReference type="GO" id="GO:0016772">
    <property type="term" value="F:transferase activity, transferring phosphorus-containing groups"/>
    <property type="evidence" value="ECO:0007669"/>
    <property type="project" value="InterPro"/>
</dbReference>
<evidence type="ECO:0008006" key="10">
    <source>
        <dbReference type="Google" id="ProtNLM"/>
    </source>
</evidence>
<dbReference type="Proteomes" id="UP000681131">
    <property type="component" value="Chromosome"/>
</dbReference>
<dbReference type="EMBL" id="CP021781">
    <property type="protein sequence ID" value="AXA34722.1"/>
    <property type="molecule type" value="Genomic_DNA"/>
</dbReference>
<evidence type="ECO:0000313" key="9">
    <source>
        <dbReference type="Proteomes" id="UP000681131"/>
    </source>
</evidence>
<dbReference type="PANTHER" id="PTHR24045">
    <property type="match status" value="1"/>
</dbReference>
<dbReference type="EMBL" id="CP043424">
    <property type="protein sequence ID" value="QIW12955.1"/>
    <property type="molecule type" value="Genomic_DNA"/>
</dbReference>
<dbReference type="AlphaFoldDB" id="A0A2Z4Y1W1"/>
<evidence type="ECO:0000256" key="2">
    <source>
        <dbReference type="ARBA" id="ARBA00022679"/>
    </source>
</evidence>
<dbReference type="Pfam" id="PF17101">
    <property type="entry name" value="Stealth_CR1"/>
    <property type="match status" value="1"/>
</dbReference>
<dbReference type="InterPro" id="IPR021520">
    <property type="entry name" value="Stealth_CR2"/>
</dbReference>
<evidence type="ECO:0000259" key="5">
    <source>
        <dbReference type="Pfam" id="PF17101"/>
    </source>
</evidence>
<dbReference type="Pfam" id="PF11380">
    <property type="entry name" value="Stealth_CR2"/>
    <property type="match status" value="1"/>
</dbReference>
<dbReference type="KEGG" id="fad:CDH04_04435"/>
<accession>A0A2Z4Y1W1</accession>
<keyword evidence="9" id="KW-1185">Reference proteome</keyword>
<gene>
    <name evidence="6" type="ORF">CDH04_04435</name>
    <name evidence="7" type="ORF">FZC43_04440</name>
</gene>
<dbReference type="GO" id="GO:0000271">
    <property type="term" value="P:polysaccharide biosynthetic process"/>
    <property type="evidence" value="ECO:0007669"/>
    <property type="project" value="UniProtKB-KW"/>
</dbReference>
<feature type="domain" description="Stealth protein CR1 conserved region 1" evidence="5">
    <location>
        <begin position="7"/>
        <end position="27"/>
    </location>
</feature>
<feature type="domain" description="Stealth protein CR2 conserved region 2" evidence="4">
    <location>
        <begin position="39"/>
        <end position="139"/>
    </location>
</feature>
<evidence type="ECO:0000259" key="4">
    <source>
        <dbReference type="Pfam" id="PF11380"/>
    </source>
</evidence>
<dbReference type="InterPro" id="IPR047141">
    <property type="entry name" value="Stealth"/>
</dbReference>
<keyword evidence="3" id="KW-0270">Exopolysaccharide synthesis</keyword>
<proteinExistence type="inferred from homology"/>
<evidence type="ECO:0000313" key="6">
    <source>
        <dbReference type="EMBL" id="AXA34722.1"/>
    </source>
</evidence>
<dbReference type="RefSeq" id="WP_112870896.1">
    <property type="nucleotide sequence ID" value="NZ_CP021781.1"/>
</dbReference>